<comment type="caution">
    <text evidence="1">The sequence shown here is derived from an EMBL/GenBank/DDBJ whole genome shotgun (WGS) entry which is preliminary data.</text>
</comment>
<evidence type="ECO:0008006" key="3">
    <source>
        <dbReference type="Google" id="ProtNLM"/>
    </source>
</evidence>
<protein>
    <recommendedName>
        <fullName evidence="3">PH domain-containing protein</fullName>
    </recommendedName>
</protein>
<keyword evidence="2" id="KW-1185">Reference proteome</keyword>
<dbReference type="Proteomes" id="UP000470404">
    <property type="component" value="Unassembled WGS sequence"/>
</dbReference>
<gene>
    <name evidence="1" type="ORF">G3I59_17770</name>
</gene>
<dbReference type="EMBL" id="JAAGNC010000089">
    <property type="protein sequence ID" value="NEC57392.1"/>
    <property type="molecule type" value="Genomic_DNA"/>
</dbReference>
<reference evidence="1 2" key="1">
    <citation type="submission" date="2020-01" db="EMBL/GenBank/DDBJ databases">
        <title>Insect and environment-associated Actinomycetes.</title>
        <authorList>
            <person name="Currrie C."/>
            <person name="Chevrette M."/>
            <person name="Carlson C."/>
            <person name="Stubbendieck R."/>
            <person name="Wendt-Pienkowski E."/>
        </authorList>
    </citation>
    <scope>NUCLEOTIDE SEQUENCE [LARGE SCALE GENOMIC DNA]</scope>
    <source>
        <strain evidence="1 2">SID8386</strain>
    </source>
</reference>
<dbReference type="RefSeq" id="WP_067593814.1">
    <property type="nucleotide sequence ID" value="NZ_JAAGNC010000089.1"/>
</dbReference>
<organism evidence="1 2">
    <name type="scientific">Amycolatopsis rubida</name>
    <dbReference type="NCBI Taxonomy" id="112413"/>
    <lineage>
        <taxon>Bacteria</taxon>
        <taxon>Bacillati</taxon>
        <taxon>Actinomycetota</taxon>
        <taxon>Actinomycetes</taxon>
        <taxon>Pseudonocardiales</taxon>
        <taxon>Pseudonocardiaceae</taxon>
        <taxon>Amycolatopsis</taxon>
    </lineage>
</organism>
<proteinExistence type="predicted"/>
<evidence type="ECO:0000313" key="1">
    <source>
        <dbReference type="EMBL" id="NEC57392.1"/>
    </source>
</evidence>
<name>A0ABX0BVS1_9PSEU</name>
<sequence length="157" mass="17872">MYPLAEGEQLLWSGRSNLHGYVVGTAAFAALGVVASSKYGAHFEIFVLRLALLGTALGLRTERNRQRKSLVGVLTYLVTDRRIVFVAERPSGVEFRWAWFTELRTPRVHDYRDGTGTVDFHPTLSEWLRDQKYRAQQPACRCCLSWWLSPTRPTSPS</sequence>
<accession>A0ABX0BVS1</accession>
<evidence type="ECO:0000313" key="2">
    <source>
        <dbReference type="Proteomes" id="UP000470404"/>
    </source>
</evidence>